<evidence type="ECO:0000313" key="3">
    <source>
        <dbReference type="EMBL" id="KAF9476676.1"/>
    </source>
</evidence>
<dbReference type="CDD" id="cd09917">
    <property type="entry name" value="F-box_SF"/>
    <property type="match status" value="1"/>
</dbReference>
<dbReference type="InterPro" id="IPR001810">
    <property type="entry name" value="F-box_dom"/>
</dbReference>
<keyword evidence="4" id="KW-1185">Reference proteome</keyword>
<dbReference type="OrthoDB" id="2322499at2759"/>
<gene>
    <name evidence="3" type="ORF">BDN70DRAFT_882141</name>
</gene>
<evidence type="ECO:0000313" key="4">
    <source>
        <dbReference type="Proteomes" id="UP000807469"/>
    </source>
</evidence>
<dbReference type="Proteomes" id="UP000807469">
    <property type="component" value="Unassembled WGS sequence"/>
</dbReference>
<dbReference type="EMBL" id="MU155286">
    <property type="protein sequence ID" value="KAF9476676.1"/>
    <property type="molecule type" value="Genomic_DNA"/>
</dbReference>
<dbReference type="SMART" id="SM00256">
    <property type="entry name" value="FBOX"/>
    <property type="match status" value="1"/>
</dbReference>
<proteinExistence type="predicted"/>
<comment type="caution">
    <text evidence="3">The sequence shown here is derived from an EMBL/GenBank/DDBJ whole genome shotgun (WGS) entry which is preliminary data.</text>
</comment>
<feature type="domain" description="F-box" evidence="2">
    <location>
        <begin position="69"/>
        <end position="118"/>
    </location>
</feature>
<dbReference type="PROSITE" id="PS50181">
    <property type="entry name" value="FBOX"/>
    <property type="match status" value="1"/>
</dbReference>
<sequence length="726" mass="81643">MAAASSLLGQQLLSNTDSKDDNSEAYASGDAESVEEKRPAKRMKLSVASTSESRKQETKAASKSRKKSLSLLPTMPMDVLFEILRLLTPKDLLNVLCTNKLFRGTLLSSGSKTVWKYALKAQNVPECPADLIEPRWASLLFGNTCECCGAKNIHKIDFYLRRRVCTTCKKANLLVKFKVGVAFPDYDETILELIPSTNVGGWAHGHKSSSKFFWRSDIEDMMHQLATYNQKKHMRVPGAQNELKVFTEQRIERVQDIQSTAVNFHAWFEKKVEERSDEIAISKVTRVQAVMSKFIELGYEEEDLSFLDNNKECNQKAALTDLIWKRIRPILEPEIECHRDARLARYLKQAKKNRRTNLSGLYTEYKASIPPSQWKLLPHILEVSKAEPFKSLIKAKYDVEITADDFKPLMPQIPKVVEQIQKDLKAQLVQKLTDALRPDKSLPSNCLDLATSVFSCNGALCSVFSHSLALVVGSDDAISHNCGPSKGNHVHSSYTAPGTPKKRKTRDFMVHPVGAVVAKSLVLCAGLVPEKALAFQMDYQDLRFACNACTNGKPLGYSWRTALLHWSQCHTAENPLPTSWRVLNSKETAMLKQNEAKDGKWAQPEWQCCHCPVALTSGGMTRDAIEQHLNSEHGIASPTIPADLFYFETVASPFRWESRLFYATPPPPPPPKPPVFEVKNKICLCCHSGGWKAQRRLFDSGIRHHLESKHSIKNGGVEGVHWKKVR</sequence>
<dbReference type="Pfam" id="PF00646">
    <property type="entry name" value="F-box"/>
    <property type="match status" value="1"/>
</dbReference>
<evidence type="ECO:0000256" key="1">
    <source>
        <dbReference type="SAM" id="MobiDB-lite"/>
    </source>
</evidence>
<organism evidence="3 4">
    <name type="scientific">Pholiota conissans</name>
    <dbReference type="NCBI Taxonomy" id="109636"/>
    <lineage>
        <taxon>Eukaryota</taxon>
        <taxon>Fungi</taxon>
        <taxon>Dikarya</taxon>
        <taxon>Basidiomycota</taxon>
        <taxon>Agaricomycotina</taxon>
        <taxon>Agaricomycetes</taxon>
        <taxon>Agaricomycetidae</taxon>
        <taxon>Agaricales</taxon>
        <taxon>Agaricineae</taxon>
        <taxon>Strophariaceae</taxon>
        <taxon>Pholiota</taxon>
    </lineage>
</organism>
<dbReference type="AlphaFoldDB" id="A0A9P6CR64"/>
<accession>A0A9P6CR64</accession>
<protein>
    <recommendedName>
        <fullName evidence="2">F-box domain-containing protein</fullName>
    </recommendedName>
</protein>
<name>A0A9P6CR64_9AGAR</name>
<dbReference type="InterPro" id="IPR036047">
    <property type="entry name" value="F-box-like_dom_sf"/>
</dbReference>
<evidence type="ECO:0000259" key="2">
    <source>
        <dbReference type="PROSITE" id="PS50181"/>
    </source>
</evidence>
<feature type="compositionally biased region" description="Low complexity" evidence="1">
    <location>
        <begin position="1"/>
        <end position="14"/>
    </location>
</feature>
<feature type="region of interest" description="Disordered" evidence="1">
    <location>
        <begin position="1"/>
        <end position="67"/>
    </location>
</feature>
<dbReference type="SUPFAM" id="SSF81383">
    <property type="entry name" value="F-box domain"/>
    <property type="match status" value="1"/>
</dbReference>
<reference evidence="3" key="1">
    <citation type="submission" date="2020-11" db="EMBL/GenBank/DDBJ databases">
        <authorList>
            <consortium name="DOE Joint Genome Institute"/>
            <person name="Ahrendt S."/>
            <person name="Riley R."/>
            <person name="Andreopoulos W."/>
            <person name="Labutti K."/>
            <person name="Pangilinan J."/>
            <person name="Ruiz-Duenas F.J."/>
            <person name="Barrasa J.M."/>
            <person name="Sanchez-Garcia M."/>
            <person name="Camarero S."/>
            <person name="Miyauchi S."/>
            <person name="Serrano A."/>
            <person name="Linde D."/>
            <person name="Babiker R."/>
            <person name="Drula E."/>
            <person name="Ayuso-Fernandez I."/>
            <person name="Pacheco R."/>
            <person name="Padilla G."/>
            <person name="Ferreira P."/>
            <person name="Barriuso J."/>
            <person name="Kellner H."/>
            <person name="Castanera R."/>
            <person name="Alfaro M."/>
            <person name="Ramirez L."/>
            <person name="Pisabarro A.G."/>
            <person name="Kuo A."/>
            <person name="Tritt A."/>
            <person name="Lipzen A."/>
            <person name="He G."/>
            <person name="Yan M."/>
            <person name="Ng V."/>
            <person name="Cullen D."/>
            <person name="Martin F."/>
            <person name="Rosso M.-N."/>
            <person name="Henrissat B."/>
            <person name="Hibbett D."/>
            <person name="Martinez A.T."/>
            <person name="Grigoriev I.V."/>
        </authorList>
    </citation>
    <scope>NUCLEOTIDE SEQUENCE</scope>
    <source>
        <strain evidence="3">CIRM-BRFM 674</strain>
    </source>
</reference>